<keyword evidence="5" id="KW-0509">mRNA transport</keyword>
<dbReference type="PANTHER" id="PTHR11225:SF4">
    <property type="entry name" value="NUCLEAR PORE COMPLEX PROTEIN NUP93"/>
    <property type="match status" value="1"/>
</dbReference>
<dbReference type="InterPro" id="IPR007231">
    <property type="entry name" value="Nucleoporin_int_Nup93/Nic96"/>
</dbReference>
<evidence type="ECO:0000256" key="5">
    <source>
        <dbReference type="RuleBase" id="RU364035"/>
    </source>
</evidence>
<keyword evidence="5" id="KW-0653">Protein transport</keyword>
<comment type="similarity">
    <text evidence="2 5">Belongs to the nucleoporin interacting component (NIC) family.</text>
</comment>
<feature type="non-terminal residue" evidence="6">
    <location>
        <position position="275"/>
    </location>
</feature>
<dbReference type="Pfam" id="PF04097">
    <property type="entry name" value="Nic96"/>
    <property type="match status" value="1"/>
</dbReference>
<comment type="caution">
    <text evidence="6">The sequence shown here is derived from an EMBL/GenBank/DDBJ whole genome shotgun (WGS) entry which is preliminary data.</text>
</comment>
<evidence type="ECO:0000256" key="2">
    <source>
        <dbReference type="ARBA" id="ARBA00010186"/>
    </source>
</evidence>
<name>A0AAD8ED78_DIPPU</name>
<keyword evidence="7" id="KW-1185">Reference proteome</keyword>
<evidence type="ECO:0000256" key="1">
    <source>
        <dbReference type="ARBA" id="ARBA00004567"/>
    </source>
</evidence>
<dbReference type="PANTHER" id="PTHR11225">
    <property type="entry name" value="NUCLEAR PORE COMPLEX PROTEIN NUP93 NUCLEOPORIN NUP93 DEAD EYE PROTEIN"/>
    <property type="match status" value="1"/>
</dbReference>
<keyword evidence="5" id="KW-0813">Transport</keyword>
<dbReference type="GO" id="GO:0016973">
    <property type="term" value="P:poly(A)+ mRNA export from nucleus"/>
    <property type="evidence" value="ECO:0007669"/>
    <property type="project" value="TreeGrafter"/>
</dbReference>
<dbReference type="Proteomes" id="UP001233999">
    <property type="component" value="Unassembled WGS sequence"/>
</dbReference>
<proteinExistence type="inferred from homology"/>
<protein>
    <recommendedName>
        <fullName evidence="5">Nuclear pore protein</fullName>
    </recommendedName>
</protein>
<dbReference type="GO" id="GO:0006606">
    <property type="term" value="P:protein import into nucleus"/>
    <property type="evidence" value="ECO:0007669"/>
    <property type="project" value="TreeGrafter"/>
</dbReference>
<comment type="subcellular location">
    <subcellularLocation>
        <location evidence="1 5">Nucleus</location>
        <location evidence="1 5">Nuclear pore complex</location>
    </subcellularLocation>
</comment>
<dbReference type="GO" id="GO:0005643">
    <property type="term" value="C:nuclear pore"/>
    <property type="evidence" value="ECO:0007669"/>
    <property type="project" value="UniProtKB-SubCell"/>
</dbReference>
<organism evidence="6 7">
    <name type="scientific">Diploptera punctata</name>
    <name type="common">Pacific beetle cockroach</name>
    <dbReference type="NCBI Taxonomy" id="6984"/>
    <lineage>
        <taxon>Eukaryota</taxon>
        <taxon>Metazoa</taxon>
        <taxon>Ecdysozoa</taxon>
        <taxon>Arthropoda</taxon>
        <taxon>Hexapoda</taxon>
        <taxon>Insecta</taxon>
        <taxon>Pterygota</taxon>
        <taxon>Neoptera</taxon>
        <taxon>Polyneoptera</taxon>
        <taxon>Dictyoptera</taxon>
        <taxon>Blattodea</taxon>
        <taxon>Blaberoidea</taxon>
        <taxon>Blaberidae</taxon>
        <taxon>Diplopterinae</taxon>
        <taxon>Diploptera</taxon>
    </lineage>
</organism>
<evidence type="ECO:0000256" key="3">
    <source>
        <dbReference type="ARBA" id="ARBA00023132"/>
    </source>
</evidence>
<evidence type="ECO:0000313" key="6">
    <source>
        <dbReference type="EMBL" id="KAJ9586210.1"/>
    </source>
</evidence>
<dbReference type="EMBL" id="JASPKZ010007184">
    <property type="protein sequence ID" value="KAJ9586210.1"/>
    <property type="molecule type" value="Genomic_DNA"/>
</dbReference>
<reference evidence="6" key="2">
    <citation type="submission" date="2023-05" db="EMBL/GenBank/DDBJ databases">
        <authorList>
            <person name="Fouks B."/>
        </authorList>
    </citation>
    <scope>NUCLEOTIDE SEQUENCE</scope>
    <source>
        <strain evidence="6">Stay&amp;Tobe</strain>
        <tissue evidence="6">Testes</tissue>
    </source>
</reference>
<keyword evidence="4 5" id="KW-0539">Nucleus</keyword>
<accession>A0AAD8ED78</accession>
<gene>
    <name evidence="6" type="ORF">L9F63_020150</name>
</gene>
<keyword evidence="3 5" id="KW-0906">Nuclear pore complex</keyword>
<dbReference type="AlphaFoldDB" id="A0AAD8ED78"/>
<evidence type="ECO:0000313" key="7">
    <source>
        <dbReference type="Proteomes" id="UP001233999"/>
    </source>
</evidence>
<keyword evidence="5" id="KW-0472">Membrane</keyword>
<dbReference type="GO" id="GO:0017056">
    <property type="term" value="F:structural constituent of nuclear pore"/>
    <property type="evidence" value="ECO:0007669"/>
    <property type="project" value="InterPro"/>
</dbReference>
<keyword evidence="5" id="KW-0811">Translocation</keyword>
<evidence type="ECO:0000256" key="4">
    <source>
        <dbReference type="ARBA" id="ARBA00023242"/>
    </source>
</evidence>
<reference evidence="6" key="1">
    <citation type="journal article" date="2023" name="IScience">
        <title>Live-bearing cockroach genome reveals convergent evolutionary mechanisms linked to viviparity in insects and beyond.</title>
        <authorList>
            <person name="Fouks B."/>
            <person name="Harrison M.C."/>
            <person name="Mikhailova A.A."/>
            <person name="Marchal E."/>
            <person name="English S."/>
            <person name="Carruthers M."/>
            <person name="Jennings E.C."/>
            <person name="Chiamaka E.L."/>
            <person name="Frigard R.A."/>
            <person name="Pippel M."/>
            <person name="Attardo G.M."/>
            <person name="Benoit J.B."/>
            <person name="Bornberg-Bauer E."/>
            <person name="Tobe S.S."/>
        </authorList>
    </citation>
    <scope>NUCLEOTIDE SEQUENCE</scope>
    <source>
        <strain evidence="6">Stay&amp;Tobe</strain>
    </source>
</reference>
<sequence>PHDYGCCYFLNMKTPEGGNLFMSCVSDLALESREFVLLLGRLEPTGLRIPGLIDTFQGVQADTKQIIGQVASDSERKGIFEDAIKLYDLAGNHEKVLGLMTTMLSQVVHQVNAPGSLRSRLQELADNIIMRYRGQQINSSPDTASSFFLLRELLTFYNQYHAKEYQQALETIAKTKLIPLALTEVEKRVNNFKRLSEEICRNIPGVLLATMSILYSQYNKQKGSSPSATTGRLEDKNLAYLREQARAITSFAGTVPYRMPGDTNSRLVQMEILMH</sequence>